<evidence type="ECO:0000313" key="4">
    <source>
        <dbReference type="EMBL" id="KXH81536.1"/>
    </source>
</evidence>
<gene>
    <name evidence="4" type="ORF">AU378_17725</name>
</gene>
<name>A0A135W9I2_9FLAO</name>
<evidence type="ECO:0000259" key="3">
    <source>
        <dbReference type="Pfam" id="PF18962"/>
    </source>
</evidence>
<dbReference type="OrthoDB" id="964745at2"/>
<dbReference type="Proteomes" id="UP000070513">
    <property type="component" value="Unassembled WGS sequence"/>
</dbReference>
<reference evidence="4 5" key="2">
    <citation type="journal article" date="2016" name="Genome Announc.">
        <title>Draft Genome Sequence of a Biocontrol Rhizobacterium, Chryseobacterium kwangjuense Strain KJ1R5, Isolated from Pepper (Capsicum annuum).</title>
        <authorList>
            <person name="Jeong J.J."/>
            <person name="Park H."/>
            <person name="Park B.H."/>
            <person name="Mannaa M."/>
            <person name="Sang M.K."/>
            <person name="Choi I.G."/>
            <person name="Kim K.D."/>
        </authorList>
    </citation>
    <scope>NUCLEOTIDE SEQUENCE [LARGE SCALE GENOMIC DNA]</scope>
    <source>
        <strain evidence="4 5">KJ1R5</strain>
    </source>
</reference>
<feature type="domain" description="Secretion system C-terminal sorting" evidence="3">
    <location>
        <begin position="308"/>
        <end position="372"/>
    </location>
</feature>
<evidence type="ECO:0000256" key="1">
    <source>
        <dbReference type="ARBA" id="ARBA00022729"/>
    </source>
</evidence>
<proteinExistence type="predicted"/>
<comment type="caution">
    <text evidence="4">The sequence shown here is derived from an EMBL/GenBank/DDBJ whole genome shotgun (WGS) entry which is preliminary data.</text>
</comment>
<organism evidence="4 5">
    <name type="scientific">Chryseobacterium kwangjuense</name>
    <dbReference type="NCBI Taxonomy" id="267125"/>
    <lineage>
        <taxon>Bacteria</taxon>
        <taxon>Pseudomonadati</taxon>
        <taxon>Bacteroidota</taxon>
        <taxon>Flavobacteriia</taxon>
        <taxon>Flavobacteriales</taxon>
        <taxon>Weeksellaceae</taxon>
        <taxon>Chryseobacterium group</taxon>
        <taxon>Chryseobacterium</taxon>
    </lineage>
</organism>
<feature type="signal peptide" evidence="2">
    <location>
        <begin position="1"/>
        <end position="20"/>
    </location>
</feature>
<feature type="chain" id="PRO_5007467602" description="Secretion system C-terminal sorting domain-containing protein" evidence="2">
    <location>
        <begin position="21"/>
        <end position="374"/>
    </location>
</feature>
<dbReference type="Pfam" id="PF18962">
    <property type="entry name" value="Por_Secre_tail"/>
    <property type="match status" value="1"/>
</dbReference>
<protein>
    <recommendedName>
        <fullName evidence="3">Secretion system C-terminal sorting domain-containing protein</fullName>
    </recommendedName>
</protein>
<evidence type="ECO:0000256" key="2">
    <source>
        <dbReference type="SAM" id="SignalP"/>
    </source>
</evidence>
<accession>A0A135W9I2</accession>
<dbReference type="EMBL" id="LPUR01000016">
    <property type="protein sequence ID" value="KXH81536.1"/>
    <property type="molecule type" value="Genomic_DNA"/>
</dbReference>
<sequence>MKKIYLFFLLLCLQLFSAQFTENDIKFWVGTGSKKAFFIADFNDSDHPTSYAWGYRYDADNLTMEDLINAIDAAEPKMEAEVPSGFLYSLNYNHHMPSVDDYWSTWSGPTAENMQLNNGVNNDPLVDDKWYGISYGYGFTPTTPALSHPSVPVAAYHSGWYSPSQITNWIGTGSNTSLVVIDFGTNNSAGEAHSFVFGIKYNGNLTAEQALQLIHAQASYFNFTSNNNQISTLSLNNFTGTASGSTTWKLFKGKDLSSWRGQTDLSQIQLSNNDWLGLGFGQRIPFTPKEASNTTLGVSDISKKEFRIYPNPASDFIQIETLENLKEVNIYSMTGQKMLTSSTARINIQSLKAGVYMVEIKTVKNTSVHKIIKK</sequence>
<evidence type="ECO:0000313" key="5">
    <source>
        <dbReference type="Proteomes" id="UP000070513"/>
    </source>
</evidence>
<keyword evidence="1 2" id="KW-0732">Signal</keyword>
<dbReference type="NCBIfam" id="TIGR04183">
    <property type="entry name" value="Por_Secre_tail"/>
    <property type="match status" value="1"/>
</dbReference>
<dbReference type="RefSeq" id="WP_062652712.1">
    <property type="nucleotide sequence ID" value="NZ_LPUR01000016.1"/>
</dbReference>
<reference evidence="5" key="1">
    <citation type="submission" date="2015-12" db="EMBL/GenBank/DDBJ databases">
        <title>Genome sequence of a biocontrol rhizobacterium Chryseobacterium kwangjuense strain KJ1R5 isolated from pepper (Capsicum annuum L.).</title>
        <authorList>
            <person name="Jeong J.-J."/>
            <person name="Park H."/>
            <person name="Mannaa M."/>
            <person name="Sang M.K."/>
            <person name="Choi I.-G."/>
            <person name="Kim K.D."/>
        </authorList>
    </citation>
    <scope>NUCLEOTIDE SEQUENCE [LARGE SCALE GENOMIC DNA]</scope>
    <source>
        <strain evidence="5">KJ1R5</strain>
    </source>
</reference>
<dbReference type="InterPro" id="IPR026444">
    <property type="entry name" value="Secre_tail"/>
</dbReference>
<dbReference type="AlphaFoldDB" id="A0A135W9I2"/>